<accession>A0ABR1JRL1</accession>
<dbReference type="EMBL" id="JBANRG010000007">
    <property type="protein sequence ID" value="KAK7464990.1"/>
    <property type="molecule type" value="Genomic_DNA"/>
</dbReference>
<feature type="transmembrane region" description="Helical" evidence="1">
    <location>
        <begin position="64"/>
        <end position="85"/>
    </location>
</feature>
<feature type="domain" description="DUF6534" evidence="2">
    <location>
        <begin position="186"/>
        <end position="272"/>
    </location>
</feature>
<gene>
    <name evidence="3" type="ORF">VKT23_006199</name>
</gene>
<evidence type="ECO:0000256" key="1">
    <source>
        <dbReference type="SAM" id="Phobius"/>
    </source>
</evidence>
<evidence type="ECO:0000313" key="4">
    <source>
        <dbReference type="Proteomes" id="UP001498398"/>
    </source>
</evidence>
<dbReference type="PANTHER" id="PTHR40465:SF1">
    <property type="entry name" value="DUF6534 DOMAIN-CONTAINING PROTEIN"/>
    <property type="match status" value="1"/>
</dbReference>
<feature type="transmembrane region" description="Helical" evidence="1">
    <location>
        <begin position="139"/>
        <end position="161"/>
    </location>
</feature>
<name>A0ABR1JRL1_9AGAR</name>
<dbReference type="Proteomes" id="UP001498398">
    <property type="component" value="Unassembled WGS sequence"/>
</dbReference>
<reference evidence="3 4" key="1">
    <citation type="submission" date="2024-01" db="EMBL/GenBank/DDBJ databases">
        <title>A draft genome for the cacao thread blight pathogen Marasmiellus scandens.</title>
        <authorList>
            <person name="Baruah I.K."/>
            <person name="Leung J."/>
            <person name="Bukari Y."/>
            <person name="Amoako-Attah I."/>
            <person name="Meinhardt L.W."/>
            <person name="Bailey B.A."/>
            <person name="Cohen S.P."/>
        </authorList>
    </citation>
    <scope>NUCLEOTIDE SEQUENCE [LARGE SCALE GENOMIC DNA]</scope>
    <source>
        <strain evidence="3 4">GH-19</strain>
    </source>
</reference>
<proteinExistence type="predicted"/>
<comment type="caution">
    <text evidence="3">The sequence shown here is derived from an EMBL/GenBank/DDBJ whole genome shotgun (WGS) entry which is preliminary data.</text>
</comment>
<feature type="transmembrane region" description="Helical" evidence="1">
    <location>
        <begin position="105"/>
        <end position="127"/>
    </location>
</feature>
<evidence type="ECO:0000313" key="3">
    <source>
        <dbReference type="EMBL" id="KAK7464990.1"/>
    </source>
</evidence>
<protein>
    <recommendedName>
        <fullName evidence="2">DUF6534 domain-containing protein</fullName>
    </recommendedName>
</protein>
<feature type="transmembrane region" description="Helical" evidence="1">
    <location>
        <begin position="35"/>
        <end position="57"/>
    </location>
</feature>
<keyword evidence="4" id="KW-1185">Reference proteome</keyword>
<keyword evidence="1" id="KW-0472">Membrane</keyword>
<dbReference type="PANTHER" id="PTHR40465">
    <property type="entry name" value="CHROMOSOME 1, WHOLE GENOME SHOTGUN SEQUENCE"/>
    <property type="match status" value="1"/>
</dbReference>
<evidence type="ECO:0000259" key="2">
    <source>
        <dbReference type="Pfam" id="PF20152"/>
    </source>
</evidence>
<dbReference type="Pfam" id="PF20152">
    <property type="entry name" value="DUF6534"/>
    <property type="match status" value="1"/>
</dbReference>
<organism evidence="3 4">
    <name type="scientific">Marasmiellus scandens</name>
    <dbReference type="NCBI Taxonomy" id="2682957"/>
    <lineage>
        <taxon>Eukaryota</taxon>
        <taxon>Fungi</taxon>
        <taxon>Dikarya</taxon>
        <taxon>Basidiomycota</taxon>
        <taxon>Agaricomycotina</taxon>
        <taxon>Agaricomycetes</taxon>
        <taxon>Agaricomycetidae</taxon>
        <taxon>Agaricales</taxon>
        <taxon>Marasmiineae</taxon>
        <taxon>Omphalotaceae</taxon>
        <taxon>Marasmiellus</taxon>
    </lineage>
</organism>
<keyword evidence="1" id="KW-1133">Transmembrane helix</keyword>
<keyword evidence="1" id="KW-0812">Transmembrane</keyword>
<dbReference type="InterPro" id="IPR045339">
    <property type="entry name" value="DUF6534"/>
</dbReference>
<feature type="transmembrane region" description="Helical" evidence="1">
    <location>
        <begin position="181"/>
        <end position="202"/>
    </location>
</feature>
<sequence length="376" mass="41427">MTWAVNGCEPLPHQLQAMASSEIPSNIVHIAGPLVVGYILNSILFGILLLQVYVYYLAFPRDRLVLKTLVYGCFILDAAQTIMNISDAFSIFGSGFGDMSNMQKMHLAGLSVPIITGLISCAVQNFYAWQIYIISSSKVLSLLISAVAFIQCTGAIVQGTFAFIVDDLATLQSRTFIECTIWLAGSAFADVLIAVAMTYYLVKSDKGLKRTHAVIRKLIRLTIETGSATATVAIIDCVLFLTVRKYPYHTVPARCLGKLYSNTLMAILNSRMRIPGSREDPDLYSSSTEENPWGTIDLRFASSSARRRDFETSLSRITPTDRTMSRSGSVNVTDGIHVRKETWSQSVPVSALMASKTRYSRTLREPASSSDIHSML</sequence>